<dbReference type="Pfam" id="PF01142">
    <property type="entry name" value="TruD"/>
    <property type="match status" value="1"/>
</dbReference>
<dbReference type="RefSeq" id="XP_012897132.1">
    <property type="nucleotide sequence ID" value="XM_013041678.1"/>
</dbReference>
<dbReference type="GO" id="GO:0005634">
    <property type="term" value="C:nucleus"/>
    <property type="evidence" value="ECO:0007669"/>
    <property type="project" value="TreeGrafter"/>
</dbReference>
<dbReference type="InParanoid" id="D8M4U5"/>
<dbReference type="InterPro" id="IPR042214">
    <property type="entry name" value="TruD_catalytic"/>
</dbReference>
<dbReference type="EMBL" id="FN668654">
    <property type="protein sequence ID" value="CBK23084.2"/>
    <property type="molecule type" value="Genomic_DNA"/>
</dbReference>
<evidence type="ECO:0000256" key="1">
    <source>
        <dbReference type="ARBA" id="ARBA00007953"/>
    </source>
</evidence>
<keyword evidence="2" id="KW-0413">Isomerase</keyword>
<feature type="domain" description="TRUD" evidence="3">
    <location>
        <begin position="327"/>
        <end position="558"/>
    </location>
</feature>
<evidence type="ECO:0000313" key="5">
    <source>
        <dbReference type="Proteomes" id="UP000008312"/>
    </source>
</evidence>
<dbReference type="Pfam" id="PF23943">
    <property type="entry name" value="PUS7L_N"/>
    <property type="match status" value="1"/>
</dbReference>
<accession>D8M4U5</accession>
<dbReference type="Gene3D" id="3.30.2350.20">
    <property type="entry name" value="TruD, catalytic domain"/>
    <property type="match status" value="2"/>
</dbReference>
<dbReference type="PANTHER" id="PTHR13326">
    <property type="entry name" value="TRNA PSEUDOURIDINE SYNTHASE D"/>
    <property type="match status" value="1"/>
</dbReference>
<evidence type="ECO:0000313" key="4">
    <source>
        <dbReference type="EMBL" id="CBK23084.2"/>
    </source>
</evidence>
<dbReference type="PROSITE" id="PS50984">
    <property type="entry name" value="TRUD"/>
    <property type="match status" value="1"/>
</dbReference>
<dbReference type="InterPro" id="IPR056963">
    <property type="entry name" value="PUS7L_N"/>
</dbReference>
<keyword evidence="5" id="KW-1185">Reference proteome</keyword>
<comment type="similarity">
    <text evidence="1">Belongs to the pseudouridine synthase TruD family.</text>
</comment>
<gene>
    <name evidence="4" type="ORF">GSBLH_T00006566001</name>
</gene>
<dbReference type="GO" id="GO:0001522">
    <property type="term" value="P:pseudouridine synthesis"/>
    <property type="evidence" value="ECO:0007669"/>
    <property type="project" value="InterPro"/>
</dbReference>
<name>D8M4U5_BLAHO</name>
<dbReference type="Proteomes" id="UP000008312">
    <property type="component" value="Unassembled WGS sequence"/>
</dbReference>
<sequence>MKSTRIKSRPTHLIRKYLRYQKWLLRLTKTEVNHQNVCSMYYISRLAVDNYCEYSDTLRQSIESFSLLCKSPKFEEKREFALPSGQKLPPNVLKELSFPYISIQSRSGSIEIQRNPNMDELESLLGESEALSVLQFILQSRLDKEDDSKHMYTLPPQEDKEKRRQLHLFFKKKYPFIHTSTSQSSIVLSTQRSLKRNRNRREPSKRTEVSFHGILRFVLKKTNIELFSLKSRLCQLLHIHERALAFAGIKDKKAVTTQFGTVRNITADQLLAACSQLRDVEVGGFSYVSKEIEIGQLWGNRFILTLRNVSCSWKDCVQNLKAMNRLGFVNYFGTQRLGQRDESSSIPSQIGCYLLQKQWGKAVRLFLEPSAVFTVRLILSIHTQDDNSIESLQLFHEGDIKGAIKHCSISSYVLLAILRTINRFGYDNFKQQFDDPSSQQSELFLSILRAIPSEQLTFYVKAFQSLLFNKVLQWRVQHFHEAILPGDVFLHEDSLASEGCLREVVLPLCGYDVKLPSNEVGEYYDRILKETVGWGMEGFQKDSSPFVLPGSYRCIAAQPLELCGGVETLEAIESLDENQAVASPFDLKLSFCLRKGLYATTMITELTSGGCSQ</sequence>
<dbReference type="CDD" id="cd02576">
    <property type="entry name" value="PseudoU_synth_ScPUS7"/>
    <property type="match status" value="1"/>
</dbReference>
<dbReference type="InterPro" id="IPR020103">
    <property type="entry name" value="PsdUridine_synth_cat_dom_sf"/>
</dbReference>
<dbReference type="PANTHER" id="PTHR13326:SF21">
    <property type="entry name" value="PSEUDOURIDYLATE SYNTHASE PUS7L"/>
    <property type="match status" value="1"/>
</dbReference>
<dbReference type="OrthoDB" id="447290at2759"/>
<dbReference type="GeneID" id="24922690"/>
<dbReference type="AlphaFoldDB" id="D8M4U5"/>
<dbReference type="GO" id="GO:0003723">
    <property type="term" value="F:RNA binding"/>
    <property type="evidence" value="ECO:0007669"/>
    <property type="project" value="InterPro"/>
</dbReference>
<organism evidence="4">
    <name type="scientific">Blastocystis hominis</name>
    <dbReference type="NCBI Taxonomy" id="12968"/>
    <lineage>
        <taxon>Eukaryota</taxon>
        <taxon>Sar</taxon>
        <taxon>Stramenopiles</taxon>
        <taxon>Bigyra</taxon>
        <taxon>Opalozoa</taxon>
        <taxon>Opalinata</taxon>
        <taxon>Blastocystidae</taxon>
        <taxon>Blastocystis</taxon>
    </lineage>
</organism>
<dbReference type="InterPro" id="IPR001656">
    <property type="entry name" value="PsdUridine_synth_TruD"/>
</dbReference>
<evidence type="ECO:0000256" key="2">
    <source>
        <dbReference type="ARBA" id="ARBA00023235"/>
    </source>
</evidence>
<dbReference type="GO" id="GO:0009982">
    <property type="term" value="F:pseudouridine synthase activity"/>
    <property type="evidence" value="ECO:0007669"/>
    <property type="project" value="InterPro"/>
</dbReference>
<dbReference type="InterPro" id="IPR011760">
    <property type="entry name" value="PsdUridine_synth_TruD_insert"/>
</dbReference>
<proteinExistence type="inferred from homology"/>
<protein>
    <submittedName>
        <fullName evidence="4">tRNA pseudouridine synthase D</fullName>
    </submittedName>
</protein>
<dbReference type="SUPFAM" id="SSF55120">
    <property type="entry name" value="Pseudouridine synthase"/>
    <property type="match status" value="1"/>
</dbReference>
<evidence type="ECO:0000259" key="3">
    <source>
        <dbReference type="PROSITE" id="PS50984"/>
    </source>
</evidence>
<reference evidence="4" key="1">
    <citation type="submission" date="2010-02" db="EMBL/GenBank/DDBJ databases">
        <title>Sequencing and annotation of the Blastocystis hominis genome.</title>
        <authorList>
            <person name="Wincker P."/>
        </authorList>
    </citation>
    <scope>NUCLEOTIDE SEQUENCE</scope>
    <source>
        <strain evidence="4">Singapore isolate B</strain>
    </source>
</reference>